<sequence>MLIINSITACEQPFSRNSYFGELGTEPPYTLIEGSVPVLLSAPHAINQYREGAIKPADMFTGALLLCVQKLTRCHAIYSSSFSLEDPNYILGGEYKAALAGLIQAHSIPYVIDIHGAAESRDFDVDLGTLHGASIQQQEVNRIVQLFHTNGIRMVEQNHTFAASHPGTITSFCSRELQVQSIQMEINRRYRNPEAPMLLQSTVDSLVQIVNLLGGV</sequence>
<organism evidence="1 2">
    <name type="scientific">Paenibacillus donghaensis</name>
    <dbReference type="NCBI Taxonomy" id="414771"/>
    <lineage>
        <taxon>Bacteria</taxon>
        <taxon>Bacillati</taxon>
        <taxon>Bacillota</taxon>
        <taxon>Bacilli</taxon>
        <taxon>Bacillales</taxon>
        <taxon>Paenibacillaceae</taxon>
        <taxon>Paenibacillus</taxon>
    </lineage>
</organism>
<dbReference type="EMBL" id="CP021780">
    <property type="protein sequence ID" value="ASA25191.1"/>
    <property type="molecule type" value="Genomic_DNA"/>
</dbReference>
<keyword evidence="2" id="KW-1185">Reference proteome</keyword>
<dbReference type="Pfam" id="PF05013">
    <property type="entry name" value="FGase"/>
    <property type="match status" value="1"/>
</dbReference>
<evidence type="ECO:0008006" key="3">
    <source>
        <dbReference type="Google" id="ProtNLM"/>
    </source>
</evidence>
<evidence type="ECO:0000313" key="1">
    <source>
        <dbReference type="EMBL" id="ASA25191.1"/>
    </source>
</evidence>
<dbReference type="AlphaFoldDB" id="A0A2Z2KVD0"/>
<gene>
    <name evidence="1" type="ORF">B9T62_33345</name>
</gene>
<evidence type="ECO:0000313" key="2">
    <source>
        <dbReference type="Proteomes" id="UP000249890"/>
    </source>
</evidence>
<dbReference type="Gene3D" id="3.40.630.40">
    <property type="entry name" value="Zn-dependent exopeptidases"/>
    <property type="match status" value="1"/>
</dbReference>
<name>A0A2Z2KVD0_9BACL</name>
<dbReference type="RefSeq" id="WP_087919156.1">
    <property type="nucleotide sequence ID" value="NZ_CP021780.1"/>
</dbReference>
<protein>
    <recommendedName>
        <fullName evidence="3">Succinylglutamate desuccinylase</fullName>
    </recommendedName>
</protein>
<dbReference type="OrthoDB" id="2962133at2"/>
<dbReference type="Proteomes" id="UP000249890">
    <property type="component" value="Chromosome"/>
</dbReference>
<proteinExistence type="predicted"/>
<accession>A0A2Z2KVD0</accession>
<dbReference type="InterPro" id="IPR007709">
    <property type="entry name" value="N-FG_amidohydro"/>
</dbReference>
<reference evidence="1 2" key="1">
    <citation type="submission" date="2017-06" db="EMBL/GenBank/DDBJ databases">
        <title>Complete genome sequence of Paenibacillus donghaensis KCTC 13049T isolated from East Sea sediment, South Korea.</title>
        <authorList>
            <person name="Jung B.K."/>
            <person name="Hong S.-J."/>
            <person name="Shin J.-H."/>
        </authorList>
    </citation>
    <scope>NUCLEOTIDE SEQUENCE [LARGE SCALE GENOMIC DNA]</scope>
    <source>
        <strain evidence="1 2">KCTC 13049</strain>
    </source>
</reference>
<dbReference type="KEGG" id="pdh:B9T62_33345"/>
<dbReference type="SUPFAM" id="SSF53187">
    <property type="entry name" value="Zn-dependent exopeptidases"/>
    <property type="match status" value="1"/>
</dbReference>